<feature type="region of interest" description="Disordered" evidence="1">
    <location>
        <begin position="425"/>
        <end position="488"/>
    </location>
</feature>
<feature type="region of interest" description="Disordered" evidence="1">
    <location>
        <begin position="195"/>
        <end position="410"/>
    </location>
</feature>
<dbReference type="Proteomes" id="UP000433876">
    <property type="component" value="Unassembled WGS sequence"/>
</dbReference>
<sequence>MASRSGIPTFDGEILREQLTTVFLHKDDDYSLKRFMGILTNDIFPILETEHLVKFRISFLRSKTWDEDCLIEYYTLVFKYPPGGKCGIDIWRAGTGEYHISDSNFKLWNLGDYLSRLPSLDGPLYWAMAFHANELPDIPTIGVWKFDRTEFDDANLQLQQKEAYRYDLIAKLEIEPLRQHPQPIESVPVAPVSHCTNVSKSDSPSVQGGSTPQDVEATKLKKQANTKRKAAQEPMRAINTRQRTLRAHEIEKASQPQKEQATKDEHKASPVQKQGSQAKARAKAPQKKATRPAAKKPNVKAKQVTKTVAQKPALTQKQAPTPRPPSTQRRRPKRPLQIYEDVTSNLPETQEVVRESQTQQSQLSRTRSSKRLAANDSGPAGGGNVSNTRAKRAKVAPPPPARMPSTPDAQAVSDFLESIDENHLLDTPPEAQQGPSSFAVTPAFFRPDPVPEEMEDATPADEPIGDSLVDDPNNRYPPTAMSFDFEPLQISQTERMFPGILDSEDEESPIMMLVSRRKSGHA</sequence>
<proteinExistence type="predicted"/>
<dbReference type="OMA" id="MAFHANE"/>
<feature type="compositionally biased region" description="Polar residues" evidence="1">
    <location>
        <begin position="304"/>
        <end position="319"/>
    </location>
</feature>
<dbReference type="AlphaFoldDB" id="A0A8S8ZHY6"/>
<feature type="compositionally biased region" description="Basic residues" evidence="1">
    <location>
        <begin position="220"/>
        <end position="229"/>
    </location>
</feature>
<evidence type="ECO:0000313" key="3">
    <source>
        <dbReference type="Proteomes" id="UP000433876"/>
    </source>
</evidence>
<name>A0A8S8ZHY6_SORMA</name>
<accession>A0A8S8ZHY6</accession>
<dbReference type="EMBL" id="NMPR01000143">
    <property type="protein sequence ID" value="KAA8629249.1"/>
    <property type="molecule type" value="Genomic_DNA"/>
</dbReference>
<feature type="compositionally biased region" description="Polar residues" evidence="1">
    <location>
        <begin position="195"/>
        <end position="213"/>
    </location>
</feature>
<feature type="compositionally biased region" description="Acidic residues" evidence="1">
    <location>
        <begin position="450"/>
        <end position="459"/>
    </location>
</feature>
<dbReference type="VEuPathDB" id="FungiDB:SMAC_06964"/>
<protein>
    <submittedName>
        <fullName evidence="2">Uncharacterized protein</fullName>
    </submittedName>
</protein>
<feature type="compositionally biased region" description="Basic residues" evidence="1">
    <location>
        <begin position="280"/>
        <end position="299"/>
    </location>
</feature>
<organism evidence="2 3">
    <name type="scientific">Sordaria macrospora</name>
    <dbReference type="NCBI Taxonomy" id="5147"/>
    <lineage>
        <taxon>Eukaryota</taxon>
        <taxon>Fungi</taxon>
        <taxon>Dikarya</taxon>
        <taxon>Ascomycota</taxon>
        <taxon>Pezizomycotina</taxon>
        <taxon>Sordariomycetes</taxon>
        <taxon>Sordariomycetidae</taxon>
        <taxon>Sordariales</taxon>
        <taxon>Sordariaceae</taxon>
        <taxon>Sordaria</taxon>
    </lineage>
</organism>
<reference evidence="2 3" key="1">
    <citation type="submission" date="2017-07" db="EMBL/GenBank/DDBJ databases">
        <title>Genome sequence of the Sordaria macrospora wild type strain R19027.</title>
        <authorList>
            <person name="Nowrousian M."/>
            <person name="Teichert I."/>
            <person name="Kueck U."/>
        </authorList>
    </citation>
    <scope>NUCLEOTIDE SEQUENCE [LARGE SCALE GENOMIC DNA]</scope>
    <source>
        <strain evidence="2 3">R19027</strain>
        <tissue evidence="2">Mycelium</tissue>
    </source>
</reference>
<evidence type="ECO:0000313" key="2">
    <source>
        <dbReference type="EMBL" id="KAA8629249.1"/>
    </source>
</evidence>
<gene>
    <name evidence="2" type="ORF">SMACR_06964</name>
</gene>
<comment type="caution">
    <text evidence="2">The sequence shown here is derived from an EMBL/GenBank/DDBJ whole genome shotgun (WGS) entry which is preliminary data.</text>
</comment>
<feature type="compositionally biased region" description="Low complexity" evidence="1">
    <location>
        <begin position="355"/>
        <end position="366"/>
    </location>
</feature>
<evidence type="ECO:0000256" key="1">
    <source>
        <dbReference type="SAM" id="MobiDB-lite"/>
    </source>
</evidence>